<reference evidence="2" key="2">
    <citation type="submission" date="2016-06" db="UniProtKB">
        <authorList>
            <consortium name="WormBaseParasite"/>
        </authorList>
    </citation>
    <scope>IDENTIFICATION</scope>
</reference>
<dbReference type="AlphaFoldDB" id="A0A183CU25"/>
<evidence type="ECO:0000313" key="1">
    <source>
        <dbReference type="Proteomes" id="UP000050741"/>
    </source>
</evidence>
<proteinExistence type="predicted"/>
<organism evidence="1 2">
    <name type="scientific">Globodera pallida</name>
    <name type="common">Potato cyst nematode worm</name>
    <name type="synonym">Heterodera pallida</name>
    <dbReference type="NCBI Taxonomy" id="36090"/>
    <lineage>
        <taxon>Eukaryota</taxon>
        <taxon>Metazoa</taxon>
        <taxon>Ecdysozoa</taxon>
        <taxon>Nematoda</taxon>
        <taxon>Chromadorea</taxon>
        <taxon>Rhabditida</taxon>
        <taxon>Tylenchina</taxon>
        <taxon>Tylenchomorpha</taxon>
        <taxon>Tylenchoidea</taxon>
        <taxon>Heteroderidae</taxon>
        <taxon>Heteroderinae</taxon>
        <taxon>Globodera</taxon>
    </lineage>
</organism>
<protein>
    <submittedName>
        <fullName evidence="2">Polyprotein</fullName>
    </submittedName>
</protein>
<evidence type="ECO:0000313" key="2">
    <source>
        <dbReference type="WBParaSite" id="GPLIN_001638300"/>
    </source>
</evidence>
<name>A0A183CU25_GLOPA</name>
<sequence>SSLILRMWPLLPYLKKSAGRLRWWPPNPQSPLPTNVPPLVQRRAVTNAA</sequence>
<reference evidence="1" key="1">
    <citation type="submission" date="2014-05" db="EMBL/GenBank/DDBJ databases">
        <title>The genome and life-stage specific transcriptomes of Globodera pallida elucidate key aspects of plant parasitism by a cyst nematode.</title>
        <authorList>
            <person name="Cotton J.A."/>
            <person name="Lilley C.J."/>
            <person name="Jones L.M."/>
            <person name="Kikuchi T."/>
            <person name="Reid A.J."/>
            <person name="Thorpe P."/>
            <person name="Tsai I.J."/>
            <person name="Beasley H."/>
            <person name="Blok V."/>
            <person name="Cock P.J.A."/>
            <person name="Van den Akker S.E."/>
            <person name="Holroyd N."/>
            <person name="Hunt M."/>
            <person name="Mantelin S."/>
            <person name="Naghra H."/>
            <person name="Pain A."/>
            <person name="Palomares-Rius J.E."/>
            <person name="Zarowiecki M."/>
            <person name="Berriman M."/>
            <person name="Jones J.T."/>
            <person name="Urwin P.E."/>
        </authorList>
    </citation>
    <scope>NUCLEOTIDE SEQUENCE [LARGE SCALE GENOMIC DNA]</scope>
    <source>
        <strain evidence="1">Lindley</strain>
    </source>
</reference>
<dbReference type="WBParaSite" id="GPLIN_001638300">
    <property type="protein sequence ID" value="GPLIN_001638300"/>
    <property type="gene ID" value="GPLIN_001638300"/>
</dbReference>
<dbReference type="Proteomes" id="UP000050741">
    <property type="component" value="Unassembled WGS sequence"/>
</dbReference>
<accession>A0A183CU25</accession>
<keyword evidence="1" id="KW-1185">Reference proteome</keyword>